<feature type="compositionally biased region" description="Gly residues" evidence="1">
    <location>
        <begin position="260"/>
        <end position="271"/>
    </location>
</feature>
<feature type="compositionally biased region" description="Basic and acidic residues" evidence="1">
    <location>
        <begin position="206"/>
        <end position="217"/>
    </location>
</feature>
<dbReference type="Gene3D" id="1.25.40.180">
    <property type="match status" value="1"/>
</dbReference>
<feature type="region of interest" description="Disordered" evidence="1">
    <location>
        <begin position="100"/>
        <end position="271"/>
    </location>
</feature>
<dbReference type="PANTHER" id="PTHR23253:SF78">
    <property type="entry name" value="EUKARYOTIC TRANSLATION INITIATION FACTOR 4G1, ISOFORM B-RELATED"/>
    <property type="match status" value="1"/>
</dbReference>
<keyword evidence="2" id="KW-1185">Reference proteome</keyword>
<dbReference type="PANTHER" id="PTHR23253">
    <property type="entry name" value="EUKARYOTIC TRANSLATION INITIATION FACTOR 4 GAMMA"/>
    <property type="match status" value="1"/>
</dbReference>
<evidence type="ECO:0000313" key="2">
    <source>
        <dbReference type="Proteomes" id="UP000050741"/>
    </source>
</evidence>
<feature type="compositionally biased region" description="Basic and acidic residues" evidence="1">
    <location>
        <begin position="104"/>
        <end position="142"/>
    </location>
</feature>
<proteinExistence type="predicted"/>
<feature type="compositionally biased region" description="Gly residues" evidence="1">
    <location>
        <begin position="226"/>
        <end position="237"/>
    </location>
</feature>
<dbReference type="WBParaSite" id="GPLIN_001194000">
    <property type="protein sequence ID" value="GPLIN_001194000"/>
    <property type="gene ID" value="GPLIN_001194000"/>
</dbReference>
<reference evidence="2" key="1">
    <citation type="submission" date="2014-05" db="EMBL/GenBank/DDBJ databases">
        <title>The genome and life-stage specific transcriptomes of Globodera pallida elucidate key aspects of plant parasitism by a cyst nematode.</title>
        <authorList>
            <person name="Cotton J.A."/>
            <person name="Lilley C.J."/>
            <person name="Jones L.M."/>
            <person name="Kikuchi T."/>
            <person name="Reid A.J."/>
            <person name="Thorpe P."/>
            <person name="Tsai I.J."/>
            <person name="Beasley H."/>
            <person name="Blok V."/>
            <person name="Cock P.J.A."/>
            <person name="Van den Akker S.E."/>
            <person name="Holroyd N."/>
            <person name="Hunt M."/>
            <person name="Mantelin S."/>
            <person name="Naghra H."/>
            <person name="Pain A."/>
            <person name="Palomares-Rius J.E."/>
            <person name="Zarowiecki M."/>
            <person name="Berriman M."/>
            <person name="Jones J.T."/>
            <person name="Urwin P.E."/>
        </authorList>
    </citation>
    <scope>NUCLEOTIDE SEQUENCE [LARGE SCALE GENOMIC DNA]</scope>
    <source>
        <strain evidence="2">Lindley</strain>
    </source>
</reference>
<accession>A0A183CGD5</accession>
<sequence>EEIEIRRSKEKRRLLGIIRWVGGGEGAGGGGAVELLATVGKVYEKRQDTPRGSASVAQDHQKDSFSLEKIFGHLTTLKKDMSNRIRFAIQELEDLRQNKWMPRGGEKGPKTIEEVREEVEKEHQENEMERIEHDKQKEREKMQQTSRKNTRPSYGGRSSADRRSAAAANATSLLTGRADSRISTMSKLSEVDSFSGLGGGRKRWDHPRDRTPQKEDSGLGPASAGGASGAGGGGGGTFSSETAWRSTSRGGTDSPKDSSGGHGAHGGGGGD</sequence>
<dbReference type="GO" id="GO:0016281">
    <property type="term" value="C:eukaryotic translation initiation factor 4F complex"/>
    <property type="evidence" value="ECO:0007669"/>
    <property type="project" value="TreeGrafter"/>
</dbReference>
<protein>
    <submittedName>
        <fullName evidence="3">EIF4G1</fullName>
    </submittedName>
</protein>
<name>A0A183CGD5_GLOPA</name>
<feature type="compositionally biased region" description="Polar residues" evidence="1">
    <location>
        <begin position="238"/>
        <end position="251"/>
    </location>
</feature>
<dbReference type="AlphaFoldDB" id="A0A183CGD5"/>
<dbReference type="Proteomes" id="UP000050741">
    <property type="component" value="Unassembled WGS sequence"/>
</dbReference>
<organism evidence="2 3">
    <name type="scientific">Globodera pallida</name>
    <name type="common">Potato cyst nematode worm</name>
    <name type="synonym">Heterodera pallida</name>
    <dbReference type="NCBI Taxonomy" id="36090"/>
    <lineage>
        <taxon>Eukaryota</taxon>
        <taxon>Metazoa</taxon>
        <taxon>Ecdysozoa</taxon>
        <taxon>Nematoda</taxon>
        <taxon>Chromadorea</taxon>
        <taxon>Rhabditida</taxon>
        <taxon>Tylenchina</taxon>
        <taxon>Tylenchomorpha</taxon>
        <taxon>Tylenchoidea</taxon>
        <taxon>Heteroderidae</taxon>
        <taxon>Heteroderinae</taxon>
        <taxon>Globodera</taxon>
    </lineage>
</organism>
<reference evidence="3" key="2">
    <citation type="submission" date="2016-06" db="UniProtKB">
        <authorList>
            <consortium name="WormBaseParasite"/>
        </authorList>
    </citation>
    <scope>IDENTIFICATION</scope>
</reference>
<dbReference type="GO" id="GO:0003729">
    <property type="term" value="F:mRNA binding"/>
    <property type="evidence" value="ECO:0007669"/>
    <property type="project" value="TreeGrafter"/>
</dbReference>
<evidence type="ECO:0000256" key="1">
    <source>
        <dbReference type="SAM" id="MobiDB-lite"/>
    </source>
</evidence>
<dbReference type="GO" id="GO:0003743">
    <property type="term" value="F:translation initiation factor activity"/>
    <property type="evidence" value="ECO:0007669"/>
    <property type="project" value="TreeGrafter"/>
</dbReference>
<dbReference type="InterPro" id="IPR016024">
    <property type="entry name" value="ARM-type_fold"/>
</dbReference>
<dbReference type="SUPFAM" id="SSF48371">
    <property type="entry name" value="ARM repeat"/>
    <property type="match status" value="1"/>
</dbReference>
<evidence type="ECO:0000313" key="3">
    <source>
        <dbReference type="WBParaSite" id="GPLIN_001194000"/>
    </source>
</evidence>